<dbReference type="InterPro" id="IPR001763">
    <property type="entry name" value="Rhodanese-like_dom"/>
</dbReference>
<name>A0AAN5D940_9BILA</name>
<keyword evidence="4" id="KW-0812">Transmembrane</keyword>
<dbReference type="Gene3D" id="3.40.250.10">
    <property type="entry name" value="Rhodanese-like domain"/>
    <property type="match status" value="2"/>
</dbReference>
<dbReference type="PANTHER" id="PTHR11364">
    <property type="entry name" value="THIOSULFATE SULFERTANSFERASE"/>
    <property type="match status" value="1"/>
</dbReference>
<gene>
    <name evidence="6" type="ORF">PMAYCL1PPCAC_29328</name>
</gene>
<feature type="domain" description="Rhodanese" evidence="5">
    <location>
        <begin position="309"/>
        <end position="412"/>
    </location>
</feature>
<feature type="non-terminal residue" evidence="6">
    <location>
        <position position="1"/>
    </location>
</feature>
<keyword evidence="1" id="KW-0808">Transferase</keyword>
<dbReference type="GO" id="GO:0005739">
    <property type="term" value="C:mitochondrion"/>
    <property type="evidence" value="ECO:0007669"/>
    <property type="project" value="TreeGrafter"/>
</dbReference>
<dbReference type="GO" id="GO:0004792">
    <property type="term" value="F:thiosulfate-cyanide sulfurtransferase activity"/>
    <property type="evidence" value="ECO:0007669"/>
    <property type="project" value="TreeGrafter"/>
</dbReference>
<proteinExistence type="predicted"/>
<keyword evidence="4" id="KW-1133">Transmembrane helix</keyword>
<comment type="caution">
    <text evidence="6">The sequence shown here is derived from an EMBL/GenBank/DDBJ whole genome shotgun (WGS) entry which is preliminary data.</text>
</comment>
<dbReference type="SMART" id="SM00450">
    <property type="entry name" value="RHOD"/>
    <property type="match status" value="2"/>
</dbReference>
<dbReference type="Proteomes" id="UP001328107">
    <property type="component" value="Unassembled WGS sequence"/>
</dbReference>
<keyword evidence="2" id="KW-0677">Repeat</keyword>
<protein>
    <recommendedName>
        <fullName evidence="5">Rhodanese domain-containing protein</fullName>
    </recommendedName>
</protein>
<dbReference type="CDD" id="cd01448">
    <property type="entry name" value="TST_Repeat_1"/>
    <property type="match status" value="1"/>
</dbReference>
<dbReference type="InterPro" id="IPR036873">
    <property type="entry name" value="Rhodanese-like_dom_sf"/>
</dbReference>
<evidence type="ECO:0000259" key="5">
    <source>
        <dbReference type="PROSITE" id="PS50206"/>
    </source>
</evidence>
<evidence type="ECO:0000256" key="2">
    <source>
        <dbReference type="ARBA" id="ARBA00022737"/>
    </source>
</evidence>
<dbReference type="Pfam" id="PF00581">
    <property type="entry name" value="Rhodanese"/>
    <property type="match status" value="2"/>
</dbReference>
<accession>A0AAN5D940</accession>
<dbReference type="InterPro" id="IPR045078">
    <property type="entry name" value="TST/MPST-like"/>
</dbReference>
<keyword evidence="7" id="KW-1185">Reference proteome</keyword>
<evidence type="ECO:0000256" key="3">
    <source>
        <dbReference type="SAM" id="MobiDB-lite"/>
    </source>
</evidence>
<feature type="region of interest" description="Disordered" evidence="3">
    <location>
        <begin position="268"/>
        <end position="288"/>
    </location>
</feature>
<evidence type="ECO:0000313" key="7">
    <source>
        <dbReference type="Proteomes" id="UP001328107"/>
    </source>
</evidence>
<dbReference type="SUPFAM" id="SSF52821">
    <property type="entry name" value="Rhodanese/Cell cycle control phosphatase"/>
    <property type="match status" value="2"/>
</dbReference>
<dbReference type="PROSITE" id="PS50206">
    <property type="entry name" value="RHODANESE_3"/>
    <property type="match status" value="2"/>
</dbReference>
<reference evidence="7" key="1">
    <citation type="submission" date="2022-10" db="EMBL/GenBank/DDBJ databases">
        <title>Genome assembly of Pristionchus species.</title>
        <authorList>
            <person name="Yoshida K."/>
            <person name="Sommer R.J."/>
        </authorList>
    </citation>
    <scope>NUCLEOTIDE SEQUENCE [LARGE SCALE GENOMIC DNA]</scope>
    <source>
        <strain evidence="7">RS5460</strain>
    </source>
</reference>
<evidence type="ECO:0000256" key="4">
    <source>
        <dbReference type="SAM" id="Phobius"/>
    </source>
</evidence>
<feature type="domain" description="Rhodanese" evidence="5">
    <location>
        <begin position="184"/>
        <end position="268"/>
    </location>
</feature>
<organism evidence="6 7">
    <name type="scientific">Pristionchus mayeri</name>
    <dbReference type="NCBI Taxonomy" id="1317129"/>
    <lineage>
        <taxon>Eukaryota</taxon>
        <taxon>Metazoa</taxon>
        <taxon>Ecdysozoa</taxon>
        <taxon>Nematoda</taxon>
        <taxon>Chromadorea</taxon>
        <taxon>Rhabditida</taxon>
        <taxon>Rhabditina</taxon>
        <taxon>Diplogasteromorpha</taxon>
        <taxon>Diplogasteroidea</taxon>
        <taxon>Neodiplogasteridae</taxon>
        <taxon>Pristionchus</taxon>
    </lineage>
</organism>
<feature type="region of interest" description="Disordered" evidence="3">
    <location>
        <begin position="127"/>
        <end position="146"/>
    </location>
</feature>
<evidence type="ECO:0000256" key="1">
    <source>
        <dbReference type="ARBA" id="ARBA00022679"/>
    </source>
</evidence>
<evidence type="ECO:0000313" key="6">
    <source>
        <dbReference type="EMBL" id="GMR59133.1"/>
    </source>
</evidence>
<keyword evidence="4" id="KW-0472">Membrane</keyword>
<sequence length="426" mass="48154">CNMDRWTTPTIQQSQICHIDLSKESNRSAYNTIDENGAKEYEDPDYLYDQKTLNRRSTTVPSVPVAPPMALRGTLRPTHLAIHQPAESSSWRNMGMAIGMAAVIVLMVLFLISFLLMGSRAQAYFHPSDSQPSPDHYPTADDQSASRDQLEITPNHLLTLLLTKRKLCLFEASTENVEHSLASFNEEHIESARLLFHSNLSHASVPVHPLQFQRYTRSLGVDDNCHVIIYDRGQTIWATYAVWIFKLFGHKRVSLLAGGLPGWKEAHSKSPQYRTENGPAPPVNRQGDFSSSWNEKYVITFDDVFVNTEMASFDVVDAQEREEYEGTSSGALYGHIRGATNIPIDRVFDYAIGRWYPSSDLTQVFHRGGLSPSRPVIVYCSTSVRSSLIWFSLLTQNYDARIYFGGWPEWVVRAPDYLKILASSPN</sequence>
<dbReference type="EMBL" id="BTRK01000006">
    <property type="protein sequence ID" value="GMR59133.1"/>
    <property type="molecule type" value="Genomic_DNA"/>
</dbReference>
<dbReference type="AlphaFoldDB" id="A0AAN5D940"/>
<feature type="transmembrane region" description="Helical" evidence="4">
    <location>
        <begin position="97"/>
        <end position="117"/>
    </location>
</feature>
<dbReference type="PANTHER" id="PTHR11364:SF30">
    <property type="entry name" value="RHODANESE DOMAIN-CONTAINING PROTEIN"/>
    <property type="match status" value="1"/>
</dbReference>